<gene>
    <name evidence="3" type="ORF">QBC32DRAFT_385662</name>
</gene>
<dbReference type="EMBL" id="MU859095">
    <property type="protein sequence ID" value="KAK3954053.1"/>
    <property type="molecule type" value="Genomic_DNA"/>
</dbReference>
<feature type="region of interest" description="Disordered" evidence="2">
    <location>
        <begin position="556"/>
        <end position="599"/>
    </location>
</feature>
<sequence length="823" mass="88845">MAPFLPDAPAWITSPAKKEKKKQVAKSPEVKMPTPISKLNQSAAVSAKKKKKNKSKKKSKARAGGDLADEDQPSDLSGFIKGQSPTLSTKDDTFVTVEEINPREEDMVKIKQEPISPTFPKATVFQEAVAPEGSVADEHFSTPLQSPVPANSELTKENAPPLRSESRIPLPRYPPYEPAKRSASPSPSSQLRVENPTALMSLVNNINARNENKQSHSKVKSTQKKLTKLTPIPNSTLDQTFPPTSPLNSKTPLGQMPARMLQFDSSPNNAFSPSKANKCTPVPLPTIKGFPAAPRLGTPFMATAGTEEAPLTPADIDAILESVASKNGSGSENGDIEMHDHVVAGGEESDVAMTTIIKHEQHDDDDSTAEHLPKKTKKSKNDKKDKKRRLEESNALDEDDTITVSAPKKAKKNKKNKKAKTISAEEEEEHHYENSMELDGTTQLDDTTVIAETTQVEVDMQLDEEAMQLVKNKHGGRASETVTVSAPANDVEKLAVEHKMADMVIDESASAVKKKKTKKTKKIGKKAQAEVEEHQHIQDDEEAANGIYVADPEHDQVTDAAAATKSSPAPEPKVSKKGRNPKQISPEPKLEEQEANEEYAAPVTTASNVAATMAANPLLSIAKHFVKFDNNLSFQTESFQGELATIKQNLASLEQRIQANELRASVRQEILFNALKKVAMDVNKLGAIVSSTPFSKAIGGEVLQADSNSPGSSPGYAADRQSRSIRATTVGPNGSVQSMTPIPLPKNGKGRAFSSHHRQTPASGAGAKATGFGAGAGMAEARKNQDKLLKGFTAEMDAAKNPKAVEIKGKLCVKYADDLFKMF</sequence>
<comment type="caution">
    <text evidence="3">The sequence shown here is derived from an EMBL/GenBank/DDBJ whole genome shotgun (WGS) entry which is preliminary data.</text>
</comment>
<dbReference type="Proteomes" id="UP001303222">
    <property type="component" value="Unassembled WGS sequence"/>
</dbReference>
<feature type="compositionally biased region" description="Basic residues" evidence="2">
    <location>
        <begin position="215"/>
        <end position="227"/>
    </location>
</feature>
<feature type="region of interest" description="Disordered" evidence="2">
    <location>
        <begin position="748"/>
        <end position="767"/>
    </location>
</feature>
<feature type="compositionally biased region" description="Basic residues" evidence="2">
    <location>
        <begin position="408"/>
        <end position="420"/>
    </location>
</feature>
<keyword evidence="4" id="KW-1185">Reference proteome</keyword>
<feature type="region of interest" description="Disordered" evidence="2">
    <location>
        <begin position="208"/>
        <end position="246"/>
    </location>
</feature>
<organism evidence="3 4">
    <name type="scientific">Pseudoneurospora amorphoporcata</name>
    <dbReference type="NCBI Taxonomy" id="241081"/>
    <lineage>
        <taxon>Eukaryota</taxon>
        <taxon>Fungi</taxon>
        <taxon>Dikarya</taxon>
        <taxon>Ascomycota</taxon>
        <taxon>Pezizomycotina</taxon>
        <taxon>Sordariomycetes</taxon>
        <taxon>Sordariomycetidae</taxon>
        <taxon>Sordariales</taxon>
        <taxon>Sordariaceae</taxon>
        <taxon>Pseudoneurospora</taxon>
    </lineage>
</organism>
<evidence type="ECO:0000313" key="3">
    <source>
        <dbReference type="EMBL" id="KAK3954053.1"/>
    </source>
</evidence>
<feature type="compositionally biased region" description="Basic residues" evidence="2">
    <location>
        <begin position="47"/>
        <end position="61"/>
    </location>
</feature>
<keyword evidence="1" id="KW-0175">Coiled coil</keyword>
<reference evidence="3" key="2">
    <citation type="submission" date="2023-06" db="EMBL/GenBank/DDBJ databases">
        <authorList>
            <consortium name="Lawrence Berkeley National Laboratory"/>
            <person name="Mondo S.J."/>
            <person name="Hensen N."/>
            <person name="Bonometti L."/>
            <person name="Westerberg I."/>
            <person name="Brannstrom I.O."/>
            <person name="Guillou S."/>
            <person name="Cros-Aarteil S."/>
            <person name="Calhoun S."/>
            <person name="Haridas S."/>
            <person name="Kuo A."/>
            <person name="Pangilinan J."/>
            <person name="Riley R."/>
            <person name="Labutti K."/>
            <person name="Andreopoulos B."/>
            <person name="Lipzen A."/>
            <person name="Chen C."/>
            <person name="Yanf M."/>
            <person name="Daum C."/>
            <person name="Ng V."/>
            <person name="Clum A."/>
            <person name="Steindorff A."/>
            <person name="Ohm R."/>
            <person name="Martin F."/>
            <person name="Silar P."/>
            <person name="Natvig D."/>
            <person name="Lalanne C."/>
            <person name="Gautier V."/>
            <person name="Ament-Velasquez S.L."/>
            <person name="Kruys A."/>
            <person name="Hutchinson M.I."/>
            <person name="Powell A.J."/>
            <person name="Barry K."/>
            <person name="Miller A.N."/>
            <person name="Grigoriev I.V."/>
            <person name="Debuchy R."/>
            <person name="Gladieux P."/>
            <person name="Thoren M.H."/>
            <person name="Johannesson H."/>
        </authorList>
    </citation>
    <scope>NUCLEOTIDE SEQUENCE</scope>
    <source>
        <strain evidence="3">CBS 626.80</strain>
    </source>
</reference>
<feature type="compositionally biased region" description="Polar residues" evidence="2">
    <location>
        <begin position="232"/>
        <end position="246"/>
    </location>
</feature>
<feature type="region of interest" description="Disordered" evidence="2">
    <location>
        <begin position="359"/>
        <end position="443"/>
    </location>
</feature>
<accession>A0AAN6P1L8</accession>
<feature type="compositionally biased region" description="Basic and acidic residues" evidence="2">
    <location>
        <begin position="527"/>
        <end position="538"/>
    </location>
</feature>
<dbReference type="AlphaFoldDB" id="A0AAN6P1L8"/>
<evidence type="ECO:0000256" key="2">
    <source>
        <dbReference type="SAM" id="MobiDB-lite"/>
    </source>
</evidence>
<evidence type="ECO:0000313" key="4">
    <source>
        <dbReference type="Proteomes" id="UP001303222"/>
    </source>
</evidence>
<feature type="coiled-coil region" evidence="1">
    <location>
        <begin position="636"/>
        <end position="663"/>
    </location>
</feature>
<feature type="compositionally biased region" description="Basic and acidic residues" evidence="2">
    <location>
        <begin position="359"/>
        <end position="373"/>
    </location>
</feature>
<feature type="region of interest" description="Disordered" evidence="2">
    <location>
        <begin position="1"/>
        <end position="94"/>
    </location>
</feature>
<protein>
    <submittedName>
        <fullName evidence="3">Uncharacterized protein</fullName>
    </submittedName>
</protein>
<feature type="compositionally biased region" description="Basic and acidic residues" evidence="2">
    <location>
        <begin position="382"/>
        <end position="392"/>
    </location>
</feature>
<name>A0AAN6P1L8_9PEZI</name>
<reference evidence="3" key="1">
    <citation type="journal article" date="2023" name="Mol. Phylogenet. Evol.">
        <title>Genome-scale phylogeny and comparative genomics of the fungal order Sordariales.</title>
        <authorList>
            <person name="Hensen N."/>
            <person name="Bonometti L."/>
            <person name="Westerberg I."/>
            <person name="Brannstrom I.O."/>
            <person name="Guillou S."/>
            <person name="Cros-Aarteil S."/>
            <person name="Calhoun S."/>
            <person name="Haridas S."/>
            <person name="Kuo A."/>
            <person name="Mondo S."/>
            <person name="Pangilinan J."/>
            <person name="Riley R."/>
            <person name="LaButti K."/>
            <person name="Andreopoulos B."/>
            <person name="Lipzen A."/>
            <person name="Chen C."/>
            <person name="Yan M."/>
            <person name="Daum C."/>
            <person name="Ng V."/>
            <person name="Clum A."/>
            <person name="Steindorff A."/>
            <person name="Ohm R.A."/>
            <person name="Martin F."/>
            <person name="Silar P."/>
            <person name="Natvig D.O."/>
            <person name="Lalanne C."/>
            <person name="Gautier V."/>
            <person name="Ament-Velasquez S.L."/>
            <person name="Kruys A."/>
            <person name="Hutchinson M.I."/>
            <person name="Powell A.J."/>
            <person name="Barry K."/>
            <person name="Miller A.N."/>
            <person name="Grigoriev I.V."/>
            <person name="Debuchy R."/>
            <person name="Gladieux P."/>
            <person name="Hiltunen Thoren M."/>
            <person name="Johannesson H."/>
        </authorList>
    </citation>
    <scope>NUCLEOTIDE SEQUENCE</scope>
    <source>
        <strain evidence="3">CBS 626.80</strain>
    </source>
</reference>
<feature type="compositionally biased region" description="Polar residues" evidence="2">
    <location>
        <begin position="142"/>
        <end position="153"/>
    </location>
</feature>
<proteinExistence type="predicted"/>
<feature type="region of interest" description="Disordered" evidence="2">
    <location>
        <begin position="132"/>
        <end position="194"/>
    </location>
</feature>
<feature type="region of interest" description="Disordered" evidence="2">
    <location>
        <begin position="518"/>
        <end position="540"/>
    </location>
</feature>
<evidence type="ECO:0000256" key="1">
    <source>
        <dbReference type="SAM" id="Coils"/>
    </source>
</evidence>